<feature type="transmembrane region" description="Helical" evidence="4">
    <location>
        <begin position="303"/>
        <end position="325"/>
    </location>
</feature>
<gene>
    <name evidence="5" type="ORF">JO391_16975</name>
</gene>
<dbReference type="GO" id="GO:0022857">
    <property type="term" value="F:transmembrane transporter activity"/>
    <property type="evidence" value="ECO:0007669"/>
    <property type="project" value="InterPro"/>
</dbReference>
<feature type="transmembrane region" description="Helical" evidence="4">
    <location>
        <begin position="337"/>
        <end position="362"/>
    </location>
</feature>
<evidence type="ECO:0000313" key="5">
    <source>
        <dbReference type="EMBL" id="QYZ69406.1"/>
    </source>
</evidence>
<name>A0A8G0ZQ46_9RHOB</name>
<organism evidence="5 6">
    <name type="scientific">Neotabrizicola shimadae</name>
    <dbReference type="NCBI Taxonomy" id="2807096"/>
    <lineage>
        <taxon>Bacteria</taxon>
        <taxon>Pseudomonadati</taxon>
        <taxon>Pseudomonadota</taxon>
        <taxon>Alphaproteobacteria</taxon>
        <taxon>Rhodobacterales</taxon>
        <taxon>Paracoccaceae</taxon>
        <taxon>Neotabrizicola</taxon>
    </lineage>
</organism>
<feature type="transmembrane region" description="Helical" evidence="4">
    <location>
        <begin position="279"/>
        <end position="297"/>
    </location>
</feature>
<protein>
    <submittedName>
        <fullName evidence="5">MFS transporter</fullName>
    </submittedName>
</protein>
<evidence type="ECO:0000256" key="3">
    <source>
        <dbReference type="ARBA" id="ARBA00023136"/>
    </source>
</evidence>
<feature type="transmembrane region" description="Helical" evidence="4">
    <location>
        <begin position="133"/>
        <end position="158"/>
    </location>
</feature>
<keyword evidence="1 4" id="KW-0812">Transmembrane</keyword>
<feature type="transmembrane region" description="Helical" evidence="4">
    <location>
        <begin position="44"/>
        <end position="62"/>
    </location>
</feature>
<evidence type="ECO:0000256" key="1">
    <source>
        <dbReference type="ARBA" id="ARBA00022692"/>
    </source>
</evidence>
<dbReference type="EMBL" id="CP069370">
    <property type="protein sequence ID" value="QYZ69406.1"/>
    <property type="molecule type" value="Genomic_DNA"/>
</dbReference>
<feature type="transmembrane region" description="Helical" evidence="4">
    <location>
        <begin position="245"/>
        <end position="267"/>
    </location>
</feature>
<feature type="transmembrane region" description="Helical" evidence="4">
    <location>
        <begin position="164"/>
        <end position="186"/>
    </location>
</feature>
<dbReference type="Proteomes" id="UP000826300">
    <property type="component" value="Chromosome"/>
</dbReference>
<dbReference type="KEGG" id="nsm:JO391_16975"/>
<dbReference type="InterPro" id="IPR036259">
    <property type="entry name" value="MFS_trans_sf"/>
</dbReference>
<dbReference type="InterPro" id="IPR011701">
    <property type="entry name" value="MFS"/>
</dbReference>
<feature type="transmembrane region" description="Helical" evidence="4">
    <location>
        <begin position="74"/>
        <end position="93"/>
    </location>
</feature>
<accession>A0A8G0ZQ46</accession>
<keyword evidence="6" id="KW-1185">Reference proteome</keyword>
<feature type="transmembrane region" description="Helical" evidence="4">
    <location>
        <begin position="213"/>
        <end position="239"/>
    </location>
</feature>
<keyword evidence="2 4" id="KW-1133">Transmembrane helix</keyword>
<sequence>MKLTAPAVWLLAVGQTLTYAALYYGFPALLPRLIAETGWSKAELALGPTLAFLVMAALTPLTGRLVDRGLGGELLIGLPLLGAIAFAGLGLTSSLWGWWGLWSVIGVAQAGSFYETCFAFLTRRLGPGARAAITHVTLVAGFAGTLAFPLGAVLGQAFGGQGALVALAGIVALVAVPVNLGGVVLLRRQERATGILAPKAAPGTLQAALRRPAFWAITGAFAAINLNHAILLTYALVLFHDLGAGPAMAVAAASCIGPAQVAGRIVLLSTEARVGTARAVIWSFAATVAAALLLMAAGVAPVLIFAFALMQGAGVGVMSILRPVLVAEVLGRPGFGAISGAIAVGPILASAAGPSIGAALLLSGGVPAALVACLVLAALGLAIAVGLRSARRAEVKSELIR</sequence>
<dbReference type="Pfam" id="PF07690">
    <property type="entry name" value="MFS_1"/>
    <property type="match status" value="1"/>
</dbReference>
<keyword evidence="3 4" id="KW-0472">Membrane</keyword>
<dbReference type="AlphaFoldDB" id="A0A8G0ZQ46"/>
<evidence type="ECO:0000313" key="6">
    <source>
        <dbReference type="Proteomes" id="UP000826300"/>
    </source>
</evidence>
<dbReference type="SUPFAM" id="SSF103473">
    <property type="entry name" value="MFS general substrate transporter"/>
    <property type="match status" value="1"/>
</dbReference>
<dbReference type="Gene3D" id="1.20.1250.20">
    <property type="entry name" value="MFS general substrate transporter like domains"/>
    <property type="match status" value="2"/>
</dbReference>
<evidence type="ECO:0000256" key="4">
    <source>
        <dbReference type="SAM" id="Phobius"/>
    </source>
</evidence>
<evidence type="ECO:0000256" key="2">
    <source>
        <dbReference type="ARBA" id="ARBA00022989"/>
    </source>
</evidence>
<feature type="transmembrane region" description="Helical" evidence="4">
    <location>
        <begin position="99"/>
        <end position="121"/>
    </location>
</feature>
<reference evidence="5" key="1">
    <citation type="submission" date="2021-02" db="EMBL/GenBank/DDBJ databases">
        <title>Rhodobacter shimadae sp. nov., an aerobic anoxygenic phototrophic bacterium isolated from a hot spring.</title>
        <authorList>
            <person name="Muramatsu S."/>
            <person name="Haruta S."/>
            <person name="Hirose S."/>
            <person name="Hanada S."/>
        </authorList>
    </citation>
    <scope>NUCLEOTIDE SEQUENCE</scope>
    <source>
        <strain evidence="5">N10</strain>
    </source>
</reference>
<feature type="transmembrane region" description="Helical" evidence="4">
    <location>
        <begin position="368"/>
        <end position="387"/>
    </location>
</feature>
<proteinExistence type="predicted"/>
<dbReference type="RefSeq" id="WP_220661624.1">
    <property type="nucleotide sequence ID" value="NZ_CP069370.1"/>
</dbReference>